<reference evidence="2 3" key="1">
    <citation type="submission" date="2021-06" db="EMBL/GenBank/DDBJ databases">
        <authorList>
            <person name="Palmer J.M."/>
        </authorList>
    </citation>
    <scope>NUCLEOTIDE SEQUENCE [LARGE SCALE GENOMIC DNA]</scope>
    <source>
        <strain evidence="2 3">AS_MEX2019</strain>
        <tissue evidence="2">Muscle</tissue>
    </source>
</reference>
<gene>
    <name evidence="2" type="ORF">AMECASPLE_033924</name>
</gene>
<keyword evidence="1" id="KW-1133">Transmembrane helix</keyword>
<evidence type="ECO:0000256" key="1">
    <source>
        <dbReference type="SAM" id="Phobius"/>
    </source>
</evidence>
<evidence type="ECO:0000313" key="3">
    <source>
        <dbReference type="Proteomes" id="UP001469553"/>
    </source>
</evidence>
<sequence>MVIQTVCFCLFLFIYCIPFIYNIAVILLVTIIGPGSIRCCLVHCVTLGSLGFLFITFSAAHVQSCFCPLKELGFISRFSCRFASLLVVFHFALCPSVSPAVIFDAFVIILHLYALLRLVGCVSVS</sequence>
<keyword evidence="3" id="KW-1185">Reference proteome</keyword>
<keyword evidence="1" id="KW-0472">Membrane</keyword>
<name>A0ABV1AF52_9TELE</name>
<comment type="caution">
    <text evidence="2">The sequence shown here is derived from an EMBL/GenBank/DDBJ whole genome shotgun (WGS) entry which is preliminary data.</text>
</comment>
<feature type="transmembrane region" description="Helical" evidence="1">
    <location>
        <begin position="12"/>
        <end position="33"/>
    </location>
</feature>
<proteinExistence type="predicted"/>
<dbReference type="Proteomes" id="UP001469553">
    <property type="component" value="Unassembled WGS sequence"/>
</dbReference>
<evidence type="ECO:0000313" key="2">
    <source>
        <dbReference type="EMBL" id="MEQ2316582.1"/>
    </source>
</evidence>
<accession>A0ABV1AF52</accession>
<dbReference type="EMBL" id="JAHRIP010089341">
    <property type="protein sequence ID" value="MEQ2316582.1"/>
    <property type="molecule type" value="Genomic_DNA"/>
</dbReference>
<protein>
    <submittedName>
        <fullName evidence="2">Uncharacterized protein</fullName>
    </submittedName>
</protein>
<feature type="transmembrane region" description="Helical" evidence="1">
    <location>
        <begin position="100"/>
        <end position="119"/>
    </location>
</feature>
<feature type="transmembrane region" description="Helical" evidence="1">
    <location>
        <begin position="40"/>
        <end position="62"/>
    </location>
</feature>
<organism evidence="2 3">
    <name type="scientific">Ameca splendens</name>
    <dbReference type="NCBI Taxonomy" id="208324"/>
    <lineage>
        <taxon>Eukaryota</taxon>
        <taxon>Metazoa</taxon>
        <taxon>Chordata</taxon>
        <taxon>Craniata</taxon>
        <taxon>Vertebrata</taxon>
        <taxon>Euteleostomi</taxon>
        <taxon>Actinopterygii</taxon>
        <taxon>Neopterygii</taxon>
        <taxon>Teleostei</taxon>
        <taxon>Neoteleostei</taxon>
        <taxon>Acanthomorphata</taxon>
        <taxon>Ovalentaria</taxon>
        <taxon>Atherinomorphae</taxon>
        <taxon>Cyprinodontiformes</taxon>
        <taxon>Goodeidae</taxon>
        <taxon>Ameca</taxon>
    </lineage>
</organism>
<keyword evidence="1" id="KW-0812">Transmembrane</keyword>